<reference evidence="3" key="1">
    <citation type="journal article" date="2020" name="Stud. Mycol.">
        <title>101 Dothideomycetes genomes: a test case for predicting lifestyles and emergence of pathogens.</title>
        <authorList>
            <person name="Haridas S."/>
            <person name="Albert R."/>
            <person name="Binder M."/>
            <person name="Bloem J."/>
            <person name="Labutti K."/>
            <person name="Salamov A."/>
            <person name="Andreopoulos B."/>
            <person name="Baker S."/>
            <person name="Barry K."/>
            <person name="Bills G."/>
            <person name="Bluhm B."/>
            <person name="Cannon C."/>
            <person name="Castanera R."/>
            <person name="Culley D."/>
            <person name="Daum C."/>
            <person name="Ezra D."/>
            <person name="Gonzalez J."/>
            <person name="Henrissat B."/>
            <person name="Kuo A."/>
            <person name="Liang C."/>
            <person name="Lipzen A."/>
            <person name="Lutzoni F."/>
            <person name="Magnuson J."/>
            <person name="Mondo S."/>
            <person name="Nolan M."/>
            <person name="Ohm R."/>
            <person name="Pangilinan J."/>
            <person name="Park H.-J."/>
            <person name="Ramirez L."/>
            <person name="Alfaro M."/>
            <person name="Sun H."/>
            <person name="Tritt A."/>
            <person name="Yoshinaga Y."/>
            <person name="Zwiers L.-H."/>
            <person name="Turgeon B."/>
            <person name="Goodwin S."/>
            <person name="Spatafora J."/>
            <person name="Crous P."/>
            <person name="Grigoriev I."/>
        </authorList>
    </citation>
    <scope>NUCLEOTIDE SEQUENCE</scope>
    <source>
        <strain evidence="3">CBS 627.86</strain>
    </source>
</reference>
<dbReference type="Proteomes" id="UP000799770">
    <property type="component" value="Unassembled WGS sequence"/>
</dbReference>
<dbReference type="CDD" id="cd04301">
    <property type="entry name" value="NAT_SF"/>
    <property type="match status" value="1"/>
</dbReference>
<dbReference type="Gene3D" id="3.40.630.30">
    <property type="match status" value="1"/>
</dbReference>
<name>A0A6A5ZM10_9PLEO</name>
<dbReference type="AlphaFoldDB" id="A0A6A5ZM10"/>
<dbReference type="InterPro" id="IPR016181">
    <property type="entry name" value="Acyl_CoA_acyltransferase"/>
</dbReference>
<dbReference type="GO" id="GO:0016747">
    <property type="term" value="F:acyltransferase activity, transferring groups other than amino-acyl groups"/>
    <property type="evidence" value="ECO:0007669"/>
    <property type="project" value="InterPro"/>
</dbReference>
<dbReference type="SUPFAM" id="SSF55729">
    <property type="entry name" value="Acyl-CoA N-acyltransferases (Nat)"/>
    <property type="match status" value="1"/>
</dbReference>
<evidence type="ECO:0000259" key="2">
    <source>
        <dbReference type="PROSITE" id="PS51186"/>
    </source>
</evidence>
<evidence type="ECO:0000313" key="3">
    <source>
        <dbReference type="EMBL" id="KAF2119877.1"/>
    </source>
</evidence>
<feature type="domain" description="N-acetyltransferase" evidence="2">
    <location>
        <begin position="288"/>
        <end position="454"/>
    </location>
</feature>
<dbReference type="OrthoDB" id="2129362at2759"/>
<evidence type="ECO:0000256" key="1">
    <source>
        <dbReference type="SAM" id="MobiDB-lite"/>
    </source>
</evidence>
<dbReference type="Pfam" id="PF13508">
    <property type="entry name" value="Acetyltransf_7"/>
    <property type="match status" value="1"/>
</dbReference>
<keyword evidence="4" id="KW-1185">Reference proteome</keyword>
<accession>A0A6A5ZM10</accession>
<gene>
    <name evidence="3" type="ORF">BDV96DRAFT_485917</name>
</gene>
<sequence length="509" mass="57753">MPSTVEEKPIVWGEWNEPTADIPNEPADNSRGKSNGLGQSKWNNNRQINWLKGPRRNPNRTVWAKNRDMRAPPTDDESEGGCDLKSHSDGDPDYDIKKLIDWEGNWLPAGDWAGRKHFADRHFGDRIEEWARSIPPAVEASEIIVNEIPDFCSDNNSALAPIWWIPGKIEGETPRIFWGTFASRAPAPVDEGDVSGGPWWETYVDKENHLLGPLEVPDARVDPEDTFNALPGARVNSNEVVARKLRAEKARRDKIMAKRNRPIQDSAGVRPDADQLPLVPPLAPAIYLYLRPVRATDVDQINAIYNHYVAHTVLANEFTNRKHAQMLDRINDIVERGLPWIVAVAKAGRTPGKYGGYVAENIVGFANIDDFCDQGSMYRYTFEMEMYVHPECLGKGVGSCIMDKLLSMVATGYDQRGGYEWRPAENYLKFGSSRVTKVVNVTYPHETYEGKARPDELQKFFRFMDRYGFKHNARLRKVGFKYGKVVDVSIYQYETTETIDADQRPTIPL</sequence>
<organism evidence="3 4">
    <name type="scientific">Lophiotrema nucula</name>
    <dbReference type="NCBI Taxonomy" id="690887"/>
    <lineage>
        <taxon>Eukaryota</taxon>
        <taxon>Fungi</taxon>
        <taxon>Dikarya</taxon>
        <taxon>Ascomycota</taxon>
        <taxon>Pezizomycotina</taxon>
        <taxon>Dothideomycetes</taxon>
        <taxon>Pleosporomycetidae</taxon>
        <taxon>Pleosporales</taxon>
        <taxon>Lophiotremataceae</taxon>
        <taxon>Lophiotrema</taxon>
    </lineage>
</organism>
<dbReference type="InterPro" id="IPR000182">
    <property type="entry name" value="GNAT_dom"/>
</dbReference>
<protein>
    <recommendedName>
        <fullName evidence="2">N-acetyltransferase domain-containing protein</fullName>
    </recommendedName>
</protein>
<proteinExistence type="predicted"/>
<feature type="compositionally biased region" description="Polar residues" evidence="1">
    <location>
        <begin position="32"/>
        <end position="48"/>
    </location>
</feature>
<evidence type="ECO:0000313" key="4">
    <source>
        <dbReference type="Proteomes" id="UP000799770"/>
    </source>
</evidence>
<dbReference type="PROSITE" id="PS51186">
    <property type="entry name" value="GNAT"/>
    <property type="match status" value="1"/>
</dbReference>
<dbReference type="EMBL" id="ML977314">
    <property type="protein sequence ID" value="KAF2119877.1"/>
    <property type="molecule type" value="Genomic_DNA"/>
</dbReference>
<feature type="region of interest" description="Disordered" evidence="1">
    <location>
        <begin position="1"/>
        <end position="88"/>
    </location>
</feature>